<evidence type="ECO:0000256" key="4">
    <source>
        <dbReference type="ARBA" id="ARBA00023163"/>
    </source>
</evidence>
<dbReference type="SUPFAM" id="SSF46785">
    <property type="entry name" value="Winged helix' DNA-binding domain"/>
    <property type="match status" value="1"/>
</dbReference>
<evidence type="ECO:0000313" key="6">
    <source>
        <dbReference type="EMBL" id="OQP30591.1"/>
    </source>
</evidence>
<evidence type="ECO:0000313" key="7">
    <source>
        <dbReference type="Proteomes" id="UP000192769"/>
    </source>
</evidence>
<organism evidence="6 7">
    <name type="scientific">Pantoea latae</name>
    <dbReference type="NCBI Taxonomy" id="1964541"/>
    <lineage>
        <taxon>Bacteria</taxon>
        <taxon>Pseudomonadati</taxon>
        <taxon>Pseudomonadota</taxon>
        <taxon>Gammaproteobacteria</taxon>
        <taxon>Enterobacterales</taxon>
        <taxon>Erwiniaceae</taxon>
        <taxon>Pantoea</taxon>
    </lineage>
</organism>
<dbReference type="PROSITE" id="PS50931">
    <property type="entry name" value="HTH_LYSR"/>
    <property type="match status" value="1"/>
</dbReference>
<dbReference type="GO" id="GO:0006351">
    <property type="term" value="P:DNA-templated transcription"/>
    <property type="evidence" value="ECO:0007669"/>
    <property type="project" value="TreeGrafter"/>
</dbReference>
<dbReference type="EMBL" id="MWUE01000033">
    <property type="protein sequence ID" value="OQP30591.1"/>
    <property type="molecule type" value="Genomic_DNA"/>
</dbReference>
<name>A0A1V9D9N9_9GAMM</name>
<comment type="caution">
    <text evidence="6">The sequence shown here is derived from an EMBL/GenBank/DDBJ whole genome shotgun (WGS) entry which is preliminary data.</text>
</comment>
<evidence type="ECO:0000256" key="2">
    <source>
        <dbReference type="ARBA" id="ARBA00023015"/>
    </source>
</evidence>
<dbReference type="Pfam" id="PF03466">
    <property type="entry name" value="LysR_substrate"/>
    <property type="match status" value="1"/>
</dbReference>
<dbReference type="CDD" id="cd08422">
    <property type="entry name" value="PBP2_CrgA_like"/>
    <property type="match status" value="1"/>
</dbReference>
<feature type="domain" description="HTH lysR-type" evidence="5">
    <location>
        <begin position="1"/>
        <end position="58"/>
    </location>
</feature>
<dbReference type="FunFam" id="1.10.10.10:FF:000001">
    <property type="entry name" value="LysR family transcriptional regulator"/>
    <property type="match status" value="1"/>
</dbReference>
<dbReference type="InterPro" id="IPR036390">
    <property type="entry name" value="WH_DNA-bd_sf"/>
</dbReference>
<dbReference type="FunFam" id="3.40.190.290:FF:000001">
    <property type="entry name" value="Transcriptional regulator, LysR family"/>
    <property type="match status" value="1"/>
</dbReference>
<dbReference type="SUPFAM" id="SSF53850">
    <property type="entry name" value="Periplasmic binding protein-like II"/>
    <property type="match status" value="1"/>
</dbReference>
<reference evidence="6 7" key="1">
    <citation type="submission" date="2017-02" db="EMBL/GenBank/DDBJ databases">
        <title>Whole genome shotgun sequence of Pantoea agglomerans strain AS1 isolated from a cycad, Zamia floridana in Central Florida, USA.</title>
        <authorList>
            <person name="Lata P."/>
            <person name="Govindarajan S."/>
            <person name="Qi F."/>
            <person name="Li J.-L."/>
            <person name="Maurya S.K."/>
            <person name="Sahoo M.K."/>
        </authorList>
    </citation>
    <scope>NUCLEOTIDE SEQUENCE [LARGE SCALE GENOMIC DNA]</scope>
    <source>
        <strain evidence="6 7">AS1</strain>
    </source>
</reference>
<dbReference type="InterPro" id="IPR036388">
    <property type="entry name" value="WH-like_DNA-bd_sf"/>
</dbReference>
<comment type="similarity">
    <text evidence="1">Belongs to the LysR transcriptional regulatory family.</text>
</comment>
<accession>A0A1V9D9N9</accession>
<dbReference type="Gene3D" id="3.40.190.290">
    <property type="match status" value="1"/>
</dbReference>
<dbReference type="RefSeq" id="WP_081141762.1">
    <property type="nucleotide sequence ID" value="NZ_MWUE01000033.1"/>
</dbReference>
<sequence length="295" mass="32581">MLIEDLRIYVAVIHAGNFTAAADQLMLSKQYVSRRMAALEASLGSQLLIRNTRKLSVTEAGMLFLPHAQRILDDIREAEQAMSTRRQELHGTFRISMPMSFGMSHLSPLIAQFLAQHPALQFHIELADRYVDMIGEGFDMAIRIGALADSTLIARRLGEQRRLICASPAYLARAGEPHTPDDLAQHACLRYGREALSGWELQQAGKRRSVMVQGPMLSNNGEVLRDAAVAGLGLVLLPAFIVGPALQRGELVSVLEPFQPAPLCLNAVYPQHRQRSEVNRVLLNFLQAQLGEKAG</sequence>
<dbReference type="PANTHER" id="PTHR30537:SF5">
    <property type="entry name" value="HTH-TYPE TRANSCRIPTIONAL ACTIVATOR TTDR-RELATED"/>
    <property type="match status" value="1"/>
</dbReference>
<evidence type="ECO:0000256" key="1">
    <source>
        <dbReference type="ARBA" id="ARBA00009437"/>
    </source>
</evidence>
<keyword evidence="2" id="KW-0805">Transcription regulation</keyword>
<dbReference type="InterPro" id="IPR058163">
    <property type="entry name" value="LysR-type_TF_proteobact-type"/>
</dbReference>
<dbReference type="OrthoDB" id="5671700at2"/>
<keyword evidence="7" id="KW-1185">Reference proteome</keyword>
<dbReference type="GO" id="GO:0003700">
    <property type="term" value="F:DNA-binding transcription factor activity"/>
    <property type="evidence" value="ECO:0007669"/>
    <property type="project" value="InterPro"/>
</dbReference>
<gene>
    <name evidence="6" type="ORF">B2J69_20335</name>
</gene>
<dbReference type="GO" id="GO:0043565">
    <property type="term" value="F:sequence-specific DNA binding"/>
    <property type="evidence" value="ECO:0007669"/>
    <property type="project" value="TreeGrafter"/>
</dbReference>
<evidence type="ECO:0000259" key="5">
    <source>
        <dbReference type="PROSITE" id="PS50931"/>
    </source>
</evidence>
<dbReference type="Proteomes" id="UP000192769">
    <property type="component" value="Unassembled WGS sequence"/>
</dbReference>
<protein>
    <submittedName>
        <fullName evidence="6">LysR family transcriptional regulator</fullName>
    </submittedName>
</protein>
<keyword evidence="4" id="KW-0804">Transcription</keyword>
<proteinExistence type="inferred from homology"/>
<dbReference type="PANTHER" id="PTHR30537">
    <property type="entry name" value="HTH-TYPE TRANSCRIPTIONAL REGULATOR"/>
    <property type="match status" value="1"/>
</dbReference>
<dbReference type="InterPro" id="IPR005119">
    <property type="entry name" value="LysR_subst-bd"/>
</dbReference>
<evidence type="ECO:0000256" key="3">
    <source>
        <dbReference type="ARBA" id="ARBA00023125"/>
    </source>
</evidence>
<dbReference type="Gene3D" id="1.10.10.10">
    <property type="entry name" value="Winged helix-like DNA-binding domain superfamily/Winged helix DNA-binding domain"/>
    <property type="match status" value="1"/>
</dbReference>
<keyword evidence="3" id="KW-0238">DNA-binding</keyword>
<dbReference type="AlphaFoldDB" id="A0A1V9D9N9"/>
<dbReference type="Pfam" id="PF00126">
    <property type="entry name" value="HTH_1"/>
    <property type="match status" value="1"/>
</dbReference>
<dbReference type="InterPro" id="IPR000847">
    <property type="entry name" value="LysR_HTH_N"/>
</dbReference>